<dbReference type="Ensembl" id="ENSSAUT00010035094.1">
    <property type="protein sequence ID" value="ENSSAUP00010033308.1"/>
    <property type="gene ID" value="ENSSAUG00010014143.1"/>
</dbReference>
<dbReference type="AlphaFoldDB" id="A0A671W2H1"/>
<feature type="transmembrane region" description="Helical" evidence="1">
    <location>
        <begin position="91"/>
        <end position="116"/>
    </location>
</feature>
<keyword evidence="3" id="KW-1185">Reference proteome</keyword>
<reference evidence="2" key="2">
    <citation type="submission" date="2025-08" db="UniProtKB">
        <authorList>
            <consortium name="Ensembl"/>
        </authorList>
    </citation>
    <scope>IDENTIFICATION</scope>
</reference>
<evidence type="ECO:0000313" key="2">
    <source>
        <dbReference type="Ensembl" id="ENSSAUP00010033308.1"/>
    </source>
</evidence>
<protein>
    <submittedName>
        <fullName evidence="2">Uncharacterized protein</fullName>
    </submittedName>
</protein>
<evidence type="ECO:0000256" key="1">
    <source>
        <dbReference type="SAM" id="Phobius"/>
    </source>
</evidence>
<dbReference type="InterPro" id="IPR040350">
    <property type="entry name" value="TMEM272"/>
</dbReference>
<sequence length="204" mass="23113">MSCYSYRSLFIVCKCAGLTTFLIKHNISLLHFLIYQITLLVSADTILAVKISEMTVIFREVGHSLYISGLALCPTGAIYQRDCPRQPYVPIYLLVTGVVTIMLAVLSILPSYAYFGNHSVIWKGLVSLWTRGVLLLSFSSSLGNVWIYSIYEPNYNKTVSTENYCNKTLYLFAFWTINLNYILLGLPLLYTCCSWLCMCGEDNN</sequence>
<dbReference type="PANTHER" id="PTHR33444">
    <property type="entry name" value="SI:DKEY-19B23.12-RELATED"/>
    <property type="match status" value="1"/>
</dbReference>
<dbReference type="GeneTree" id="ENSGT00990000204615"/>
<evidence type="ECO:0000313" key="3">
    <source>
        <dbReference type="Proteomes" id="UP000472265"/>
    </source>
</evidence>
<organism evidence="2 3">
    <name type="scientific">Sparus aurata</name>
    <name type="common">Gilthead sea bream</name>
    <dbReference type="NCBI Taxonomy" id="8175"/>
    <lineage>
        <taxon>Eukaryota</taxon>
        <taxon>Metazoa</taxon>
        <taxon>Chordata</taxon>
        <taxon>Craniata</taxon>
        <taxon>Vertebrata</taxon>
        <taxon>Euteleostomi</taxon>
        <taxon>Actinopterygii</taxon>
        <taxon>Neopterygii</taxon>
        <taxon>Teleostei</taxon>
        <taxon>Neoteleostei</taxon>
        <taxon>Acanthomorphata</taxon>
        <taxon>Eupercaria</taxon>
        <taxon>Spariformes</taxon>
        <taxon>Sparidae</taxon>
        <taxon>Sparus</taxon>
    </lineage>
</organism>
<dbReference type="InParanoid" id="A0A671W2H1"/>
<keyword evidence="1" id="KW-1133">Transmembrane helix</keyword>
<keyword evidence="1" id="KW-0812">Transmembrane</keyword>
<proteinExistence type="predicted"/>
<accession>A0A671W2H1</accession>
<keyword evidence="1" id="KW-0472">Membrane</keyword>
<reference evidence="2" key="1">
    <citation type="submission" date="2021-04" db="EMBL/GenBank/DDBJ databases">
        <authorList>
            <consortium name="Wellcome Sanger Institute Data Sharing"/>
        </authorList>
    </citation>
    <scope>NUCLEOTIDE SEQUENCE [LARGE SCALE GENOMIC DNA]</scope>
</reference>
<reference evidence="2" key="3">
    <citation type="submission" date="2025-09" db="UniProtKB">
        <authorList>
            <consortium name="Ensembl"/>
        </authorList>
    </citation>
    <scope>IDENTIFICATION</scope>
</reference>
<dbReference type="Proteomes" id="UP000472265">
    <property type="component" value="Chromosome 10"/>
</dbReference>
<feature type="transmembrane region" description="Helical" evidence="1">
    <location>
        <begin position="30"/>
        <end position="49"/>
    </location>
</feature>
<dbReference type="PANTHER" id="PTHR33444:SF2">
    <property type="entry name" value="MARVEL DOMAIN-CONTAINING PROTEIN"/>
    <property type="match status" value="1"/>
</dbReference>
<name>A0A671W2H1_SPAAU</name>
<feature type="transmembrane region" description="Helical" evidence="1">
    <location>
        <begin position="169"/>
        <end position="190"/>
    </location>
</feature>
<feature type="transmembrane region" description="Helical" evidence="1">
    <location>
        <begin position="128"/>
        <end position="148"/>
    </location>
</feature>